<dbReference type="PANTHER" id="PTHR21301">
    <property type="entry name" value="REVERSE TRANSCRIPTASE"/>
    <property type="match status" value="1"/>
</dbReference>
<gene>
    <name evidence="1" type="ORF">PACLA_8A049547</name>
</gene>
<dbReference type="Proteomes" id="UP001152795">
    <property type="component" value="Unassembled WGS sequence"/>
</dbReference>
<name>A0A6S7K5R6_PARCT</name>
<keyword evidence="2" id="KW-1185">Reference proteome</keyword>
<reference evidence="1" key="1">
    <citation type="submission" date="2020-04" db="EMBL/GenBank/DDBJ databases">
        <authorList>
            <person name="Alioto T."/>
            <person name="Alioto T."/>
            <person name="Gomez Garrido J."/>
        </authorList>
    </citation>
    <scope>NUCLEOTIDE SEQUENCE</scope>
    <source>
        <strain evidence="1">A484AB</strain>
    </source>
</reference>
<dbReference type="PANTHER" id="PTHR21301:SF10">
    <property type="entry name" value="REVERSE TRANSCRIPTASE DOMAIN-CONTAINING PROTEIN"/>
    <property type="match status" value="1"/>
</dbReference>
<evidence type="ECO:0000313" key="2">
    <source>
        <dbReference type="Proteomes" id="UP001152795"/>
    </source>
</evidence>
<comment type="caution">
    <text evidence="1">The sequence shown here is derived from an EMBL/GenBank/DDBJ whole genome shotgun (WGS) entry which is preliminary data.</text>
</comment>
<feature type="non-terminal residue" evidence="1">
    <location>
        <position position="66"/>
    </location>
</feature>
<sequence length="66" mass="7980">MEHVEETAISTAPHPPRWWFRYVDDSHSCLKKTQVNEFHNHLNSINPAYLQFTIELEENRRLLFLE</sequence>
<accession>A0A6S7K5R6</accession>
<dbReference type="OrthoDB" id="6782675at2759"/>
<organism evidence="1 2">
    <name type="scientific">Paramuricea clavata</name>
    <name type="common">Red gorgonian</name>
    <name type="synonym">Violescent sea-whip</name>
    <dbReference type="NCBI Taxonomy" id="317549"/>
    <lineage>
        <taxon>Eukaryota</taxon>
        <taxon>Metazoa</taxon>
        <taxon>Cnidaria</taxon>
        <taxon>Anthozoa</taxon>
        <taxon>Octocorallia</taxon>
        <taxon>Malacalcyonacea</taxon>
        <taxon>Plexauridae</taxon>
        <taxon>Paramuricea</taxon>
    </lineage>
</organism>
<dbReference type="EMBL" id="CACRXK020023689">
    <property type="protein sequence ID" value="CAB4037994.1"/>
    <property type="molecule type" value="Genomic_DNA"/>
</dbReference>
<proteinExistence type="predicted"/>
<evidence type="ECO:0000313" key="1">
    <source>
        <dbReference type="EMBL" id="CAB4037994.1"/>
    </source>
</evidence>
<dbReference type="AlphaFoldDB" id="A0A6S7K5R6"/>
<protein>
    <submittedName>
        <fullName evidence="1">Uncharacterized protein</fullName>
    </submittedName>
</protein>